<reference evidence="2 3" key="1">
    <citation type="submission" date="2023-05" db="EMBL/GenBank/DDBJ databases">
        <title>B98-5 Cell Line De Novo Hybrid Assembly: An Optical Mapping Approach.</title>
        <authorList>
            <person name="Kananen K."/>
            <person name="Auerbach J.A."/>
            <person name="Kautto E."/>
            <person name="Blachly J.S."/>
        </authorList>
    </citation>
    <scope>NUCLEOTIDE SEQUENCE [LARGE SCALE GENOMIC DNA]</scope>
    <source>
        <strain evidence="2">B95-8</strain>
        <tissue evidence="2">Cell line</tissue>
    </source>
</reference>
<comment type="caution">
    <text evidence="2">The sequence shown here is derived from an EMBL/GenBank/DDBJ whole genome shotgun (WGS) entry which is preliminary data.</text>
</comment>
<name>A0ABQ9UGG1_SAGOE</name>
<gene>
    <name evidence="2" type="ORF">P7K49_027064</name>
</gene>
<organism evidence="2 3">
    <name type="scientific">Saguinus oedipus</name>
    <name type="common">Cotton-top tamarin</name>
    <name type="synonym">Oedipomidas oedipus</name>
    <dbReference type="NCBI Taxonomy" id="9490"/>
    <lineage>
        <taxon>Eukaryota</taxon>
        <taxon>Metazoa</taxon>
        <taxon>Chordata</taxon>
        <taxon>Craniata</taxon>
        <taxon>Vertebrata</taxon>
        <taxon>Euteleostomi</taxon>
        <taxon>Mammalia</taxon>
        <taxon>Eutheria</taxon>
        <taxon>Euarchontoglires</taxon>
        <taxon>Primates</taxon>
        <taxon>Haplorrhini</taxon>
        <taxon>Platyrrhini</taxon>
        <taxon>Cebidae</taxon>
        <taxon>Callitrichinae</taxon>
        <taxon>Saguinus</taxon>
    </lineage>
</organism>
<accession>A0ABQ9UGG1</accession>
<evidence type="ECO:0000256" key="1">
    <source>
        <dbReference type="SAM" id="MobiDB-lite"/>
    </source>
</evidence>
<sequence>PFRDAAYVHCGNAGGKPGTSVGAGGQCGARECSHRHVPADSGCSEEGPAAWPGLERLPGREQPAFSSRMSWSRPRAQERSDGTVPSR</sequence>
<dbReference type="EMBL" id="JASSZA010000013">
    <property type="protein sequence ID" value="KAK2095648.1"/>
    <property type="molecule type" value="Genomic_DNA"/>
</dbReference>
<feature type="non-terminal residue" evidence="2">
    <location>
        <position position="1"/>
    </location>
</feature>
<feature type="non-terminal residue" evidence="2">
    <location>
        <position position="87"/>
    </location>
</feature>
<keyword evidence="3" id="KW-1185">Reference proteome</keyword>
<feature type="region of interest" description="Disordered" evidence="1">
    <location>
        <begin position="34"/>
        <end position="87"/>
    </location>
</feature>
<dbReference type="Proteomes" id="UP001266305">
    <property type="component" value="Unassembled WGS sequence"/>
</dbReference>
<protein>
    <submittedName>
        <fullName evidence="2">Uncharacterized protein</fullName>
    </submittedName>
</protein>
<proteinExistence type="predicted"/>
<evidence type="ECO:0000313" key="2">
    <source>
        <dbReference type="EMBL" id="KAK2095648.1"/>
    </source>
</evidence>
<evidence type="ECO:0000313" key="3">
    <source>
        <dbReference type="Proteomes" id="UP001266305"/>
    </source>
</evidence>